<dbReference type="EMBL" id="HE612856">
    <property type="protein sequence ID" value="CCE61400.1"/>
    <property type="molecule type" value="Genomic_DNA"/>
</dbReference>
<keyword evidence="3" id="KW-1185">Reference proteome</keyword>
<reference evidence="2 3" key="1">
    <citation type="journal article" date="2011" name="Proc. Natl. Acad. Sci. U.S.A.">
        <title>Evolutionary erosion of yeast sex chromosomes by mating-type switching accidents.</title>
        <authorList>
            <person name="Gordon J.L."/>
            <person name="Armisen D."/>
            <person name="Proux-Wera E."/>
            <person name="Oheigeartaigh S.S."/>
            <person name="Byrne K.P."/>
            <person name="Wolfe K.H."/>
        </authorList>
    </citation>
    <scope>NUCLEOTIDE SEQUENCE [LARGE SCALE GENOMIC DNA]</scope>
    <source>
        <strain evidence="3">ATCC 24235 / CBS 4417 / NBRC 1672 / NRRL Y-8282 / UCD 70-5</strain>
    </source>
</reference>
<feature type="region of interest" description="Disordered" evidence="1">
    <location>
        <begin position="19"/>
        <end position="54"/>
    </location>
</feature>
<dbReference type="Proteomes" id="UP000005666">
    <property type="component" value="Chromosome 1"/>
</dbReference>
<dbReference type="GeneID" id="11532519"/>
<feature type="compositionally biased region" description="Basic and acidic residues" evidence="1">
    <location>
        <begin position="27"/>
        <end position="40"/>
    </location>
</feature>
<gene>
    <name evidence="2" type="primary">TPHA0A03230</name>
    <name evidence="2" type="ordered locus">TPHA_0A03230</name>
</gene>
<dbReference type="eggNOG" id="ENOG502S5IG">
    <property type="taxonomic scope" value="Eukaryota"/>
</dbReference>
<dbReference type="OMA" id="PERNMIN"/>
<protein>
    <submittedName>
        <fullName evidence="2">Uncharacterized protein</fullName>
    </submittedName>
</protein>
<feature type="region of interest" description="Disordered" evidence="1">
    <location>
        <begin position="243"/>
        <end position="263"/>
    </location>
</feature>
<accession>G8BNC2</accession>
<dbReference type="OrthoDB" id="4036043at2759"/>
<name>G8BNC2_TETPH</name>
<dbReference type="AlphaFoldDB" id="G8BNC2"/>
<feature type="region of interest" description="Disordered" evidence="1">
    <location>
        <begin position="315"/>
        <end position="358"/>
    </location>
</feature>
<dbReference type="RefSeq" id="XP_003683834.1">
    <property type="nucleotide sequence ID" value="XM_003683786.1"/>
</dbReference>
<organism evidence="2 3">
    <name type="scientific">Tetrapisispora phaffii (strain ATCC 24235 / CBS 4417 / NBRC 1672 / NRRL Y-8282 / UCD 70-5)</name>
    <name type="common">Yeast</name>
    <name type="synonym">Fabospora phaffii</name>
    <dbReference type="NCBI Taxonomy" id="1071381"/>
    <lineage>
        <taxon>Eukaryota</taxon>
        <taxon>Fungi</taxon>
        <taxon>Dikarya</taxon>
        <taxon>Ascomycota</taxon>
        <taxon>Saccharomycotina</taxon>
        <taxon>Saccharomycetes</taxon>
        <taxon>Saccharomycetales</taxon>
        <taxon>Saccharomycetaceae</taxon>
        <taxon>Tetrapisispora</taxon>
    </lineage>
</organism>
<sequence length="371" mass="42152">MYNKNSSTSTIAYKNMINLNNSNNNRNTREGDGDNKKILDLRAGNDGGNSIANRNKRRRLLTYHLATPEEPERNMINTNSVTAQSKNNVLNDFQSDNAFLHNIMDDKTTTLHAPSLKETRELEVNILKTVRDLKRYKELNSDGDDTDQKEPLDVDNIISLLSRSLTAVSHWTLQSQLSLLSKGSEFKNTVATTNNFDNCLRSPPIISSKQSPKLMEPFNSKNVEIQGSIILNDSPINEADTKIQKSSKPIKKRPSLSANDNLLTNKSPKTIKFNYNNYYNLKTVNQKIENKIKVKKNISPFQTPCNIILMNSPPGELEDSDKVSKNTHNNGQSEYLHLIESNKPHPRMRRTSDNPAKNEYIRVFHLKKVKS</sequence>
<dbReference type="KEGG" id="tpf:TPHA_0A03230"/>
<dbReference type="HOGENOM" id="CLU_746345_0_0_1"/>
<evidence type="ECO:0000313" key="3">
    <source>
        <dbReference type="Proteomes" id="UP000005666"/>
    </source>
</evidence>
<evidence type="ECO:0000256" key="1">
    <source>
        <dbReference type="SAM" id="MobiDB-lite"/>
    </source>
</evidence>
<evidence type="ECO:0000313" key="2">
    <source>
        <dbReference type="EMBL" id="CCE61400.1"/>
    </source>
</evidence>
<proteinExistence type="predicted"/>